<reference evidence="4" key="1">
    <citation type="submission" date="2021-02" db="EMBL/GenBank/DDBJ databases">
        <authorList>
            <person name="Nowell W R."/>
        </authorList>
    </citation>
    <scope>NUCLEOTIDE SEQUENCE</scope>
</reference>
<dbReference type="AlphaFoldDB" id="A0A815ZAM0"/>
<dbReference type="GO" id="GO:0006511">
    <property type="term" value="P:ubiquitin-dependent protein catabolic process"/>
    <property type="evidence" value="ECO:0007669"/>
    <property type="project" value="InterPro"/>
</dbReference>
<evidence type="ECO:0000256" key="1">
    <source>
        <dbReference type="SAM" id="Phobius"/>
    </source>
</evidence>
<proteinExistence type="predicted"/>
<dbReference type="Pfam" id="PF01466">
    <property type="entry name" value="Skp1"/>
    <property type="match status" value="1"/>
</dbReference>
<feature type="transmembrane region" description="Helical" evidence="1">
    <location>
        <begin position="62"/>
        <end position="81"/>
    </location>
</feature>
<accession>A0A815ZAM0</accession>
<dbReference type="Gene3D" id="3.30.710.10">
    <property type="entry name" value="Potassium Channel Kv1.1, Chain A"/>
    <property type="match status" value="1"/>
</dbReference>
<name>A0A815ZAM0_ADIRI</name>
<dbReference type="InterPro" id="IPR011333">
    <property type="entry name" value="SKP1/BTB/POZ_sf"/>
</dbReference>
<feature type="domain" description="SKP1 component dimerisation" evidence="2">
    <location>
        <begin position="115"/>
        <end position="144"/>
    </location>
</feature>
<dbReference type="Proteomes" id="UP000663852">
    <property type="component" value="Unassembled WGS sequence"/>
</dbReference>
<evidence type="ECO:0000313" key="5">
    <source>
        <dbReference type="Proteomes" id="UP000663828"/>
    </source>
</evidence>
<keyword evidence="5" id="KW-1185">Reference proteome</keyword>
<dbReference type="InterPro" id="IPR016072">
    <property type="entry name" value="Skp1_comp_dimer"/>
</dbReference>
<evidence type="ECO:0000259" key="2">
    <source>
        <dbReference type="Pfam" id="PF01466"/>
    </source>
</evidence>
<feature type="transmembrane region" description="Helical" evidence="1">
    <location>
        <begin position="7"/>
        <end position="26"/>
    </location>
</feature>
<gene>
    <name evidence="3" type="ORF">EDS130_LOCUS23034</name>
    <name evidence="4" type="ORF">XAT740_LOCUS45648</name>
</gene>
<protein>
    <recommendedName>
        <fullName evidence="2">SKP1 component dimerisation domain-containing protein</fullName>
    </recommendedName>
</protein>
<comment type="caution">
    <text evidence="4">The sequence shown here is derived from an EMBL/GenBank/DDBJ whole genome shotgun (WGS) entry which is preliminary data.</text>
</comment>
<evidence type="ECO:0000313" key="4">
    <source>
        <dbReference type="EMBL" id="CAF1582353.1"/>
    </source>
</evidence>
<keyword evidence="1" id="KW-0812">Transmembrane</keyword>
<evidence type="ECO:0000313" key="3">
    <source>
        <dbReference type="EMBL" id="CAF1158994.1"/>
    </source>
</evidence>
<dbReference type="EMBL" id="CAJNOR010005996">
    <property type="protein sequence ID" value="CAF1582353.1"/>
    <property type="molecule type" value="Genomic_DNA"/>
</dbReference>
<dbReference type="Proteomes" id="UP000663828">
    <property type="component" value="Unassembled WGS sequence"/>
</dbReference>
<sequence length="204" mass="22269">MMRIDSIVTILIIVILMISAVVGASLNSTNNTVDLSGDRDIAVSQSLRNLSTVSSENTSPSYAIYIGGGAGGIVGFIGLVIEWMKYPTNSIPPSVEINNDDRVQNCEGSSEWNAQTLLDTTCRLIAGMVKNKLTEEMRRIFRVKSNAISNKVRFFVNAFLTNTHNGIFIGNRSADCKQLDIIKAKPEAGYCANSEFLLNAHIFS</sequence>
<keyword evidence="1" id="KW-1133">Transmembrane helix</keyword>
<dbReference type="InterPro" id="IPR036296">
    <property type="entry name" value="SKP1-like_dim_sf"/>
</dbReference>
<dbReference type="SUPFAM" id="SSF81382">
    <property type="entry name" value="Skp1 dimerisation domain-like"/>
    <property type="match status" value="1"/>
</dbReference>
<organism evidence="4 5">
    <name type="scientific">Adineta ricciae</name>
    <name type="common">Rotifer</name>
    <dbReference type="NCBI Taxonomy" id="249248"/>
    <lineage>
        <taxon>Eukaryota</taxon>
        <taxon>Metazoa</taxon>
        <taxon>Spiralia</taxon>
        <taxon>Gnathifera</taxon>
        <taxon>Rotifera</taxon>
        <taxon>Eurotatoria</taxon>
        <taxon>Bdelloidea</taxon>
        <taxon>Adinetida</taxon>
        <taxon>Adinetidae</taxon>
        <taxon>Adineta</taxon>
    </lineage>
</organism>
<keyword evidence="1" id="KW-0472">Membrane</keyword>
<dbReference type="EMBL" id="CAJNOJ010000124">
    <property type="protein sequence ID" value="CAF1158994.1"/>
    <property type="molecule type" value="Genomic_DNA"/>
</dbReference>